<name>A0A0E9SZD8_ANGAN</name>
<sequence length="25" mass="3105">MQLTALIMSRRWELHDTDFHRPHVN</sequence>
<reference evidence="1" key="1">
    <citation type="submission" date="2014-11" db="EMBL/GenBank/DDBJ databases">
        <authorList>
            <person name="Amaro Gonzalez C."/>
        </authorList>
    </citation>
    <scope>NUCLEOTIDE SEQUENCE</scope>
</reference>
<accession>A0A0E9SZD8</accession>
<reference evidence="1" key="2">
    <citation type="journal article" date="2015" name="Fish Shellfish Immunol.">
        <title>Early steps in the European eel (Anguilla anguilla)-Vibrio vulnificus interaction in the gills: Role of the RtxA13 toxin.</title>
        <authorList>
            <person name="Callol A."/>
            <person name="Pajuelo D."/>
            <person name="Ebbesson L."/>
            <person name="Teles M."/>
            <person name="MacKenzie S."/>
            <person name="Amaro C."/>
        </authorList>
    </citation>
    <scope>NUCLEOTIDE SEQUENCE</scope>
</reference>
<dbReference type="AlphaFoldDB" id="A0A0E9SZD8"/>
<proteinExistence type="predicted"/>
<dbReference type="EMBL" id="GBXM01062557">
    <property type="protein sequence ID" value="JAH46020.1"/>
    <property type="molecule type" value="Transcribed_RNA"/>
</dbReference>
<protein>
    <submittedName>
        <fullName evidence="1">Uncharacterized protein</fullName>
    </submittedName>
</protein>
<evidence type="ECO:0000313" key="1">
    <source>
        <dbReference type="EMBL" id="JAH46020.1"/>
    </source>
</evidence>
<organism evidence="1">
    <name type="scientific">Anguilla anguilla</name>
    <name type="common">European freshwater eel</name>
    <name type="synonym">Muraena anguilla</name>
    <dbReference type="NCBI Taxonomy" id="7936"/>
    <lineage>
        <taxon>Eukaryota</taxon>
        <taxon>Metazoa</taxon>
        <taxon>Chordata</taxon>
        <taxon>Craniata</taxon>
        <taxon>Vertebrata</taxon>
        <taxon>Euteleostomi</taxon>
        <taxon>Actinopterygii</taxon>
        <taxon>Neopterygii</taxon>
        <taxon>Teleostei</taxon>
        <taxon>Anguilliformes</taxon>
        <taxon>Anguillidae</taxon>
        <taxon>Anguilla</taxon>
    </lineage>
</organism>